<evidence type="ECO:0000313" key="1">
    <source>
        <dbReference type="EMBL" id="AHI29943.1"/>
    </source>
</evidence>
<gene>
    <name evidence="1" type="ORF">AU14_01995</name>
</gene>
<dbReference type="HOGENOM" id="CLU_2396203_0_0_6"/>
<name>W5YU13_9GAMM</name>
<proteinExistence type="predicted"/>
<reference evidence="1 2" key="1">
    <citation type="journal article" date="2014" name="Genome Announc.">
        <title>Draft Genome Sequences of Marinobacter similis A3d10T and Marinobacter salarius R9SW1T.</title>
        <authorList>
            <person name="Ivanova E.P."/>
            <person name="Ng H.J."/>
            <person name="Webb H.K."/>
            <person name="Feng G."/>
            <person name="Oshima K."/>
            <person name="Hattori M."/>
            <person name="Ohkuma M."/>
            <person name="Sergeev A.F."/>
            <person name="Mikhailov V.V."/>
            <person name="Crawford R.J."/>
            <person name="Sawabe T."/>
        </authorList>
    </citation>
    <scope>NUCLEOTIDE SEQUENCE [LARGE SCALE GENOMIC DNA]</scope>
    <source>
        <strain evidence="1 2">A3d10</strain>
    </source>
</reference>
<sequence>MKFVQAAFKFLVETLHLAITKFVDLFEKLSYWLLNLLLKAIELLQRIVYQTFNLRGRFLKLFIYLFDNFVDVRFGLLCMKCLLEGEGITNNGN</sequence>
<protein>
    <submittedName>
        <fullName evidence="1">Uncharacterized protein</fullName>
    </submittedName>
</protein>
<dbReference type="Proteomes" id="UP000061489">
    <property type="component" value="Chromosome"/>
</dbReference>
<dbReference type="EMBL" id="CP007151">
    <property type="protein sequence ID" value="AHI29943.1"/>
    <property type="molecule type" value="Genomic_DNA"/>
</dbReference>
<organism evidence="1 2">
    <name type="scientific">Marinobacter similis</name>
    <dbReference type="NCBI Taxonomy" id="1420916"/>
    <lineage>
        <taxon>Bacteria</taxon>
        <taxon>Pseudomonadati</taxon>
        <taxon>Pseudomonadota</taxon>
        <taxon>Gammaproteobacteria</taxon>
        <taxon>Pseudomonadales</taxon>
        <taxon>Marinobacteraceae</taxon>
        <taxon>Marinobacter</taxon>
    </lineage>
</organism>
<dbReference type="AlphaFoldDB" id="W5YU13"/>
<accession>W5YU13</accession>
<keyword evidence="2" id="KW-1185">Reference proteome</keyword>
<dbReference type="KEGG" id="msx:AU14_01995"/>
<dbReference type="STRING" id="1420916.AU14_01995"/>
<evidence type="ECO:0000313" key="2">
    <source>
        <dbReference type="Proteomes" id="UP000061489"/>
    </source>
</evidence>